<keyword evidence="4 9" id="KW-0456">Lyase</keyword>
<comment type="catalytic activity">
    <reaction evidence="8 9">
        <text>hydroxymethylbilane = uroporphyrinogen III + H2O</text>
        <dbReference type="Rhea" id="RHEA:18965"/>
        <dbReference type="ChEBI" id="CHEBI:15377"/>
        <dbReference type="ChEBI" id="CHEBI:57308"/>
        <dbReference type="ChEBI" id="CHEBI:57845"/>
        <dbReference type="EC" id="4.2.1.75"/>
    </reaction>
</comment>
<evidence type="ECO:0000313" key="11">
    <source>
        <dbReference type="EMBL" id="RDH82746.1"/>
    </source>
</evidence>
<dbReference type="Gene3D" id="3.40.50.10090">
    <property type="match status" value="2"/>
</dbReference>
<dbReference type="InterPro" id="IPR003754">
    <property type="entry name" value="4pyrrol_synth_uPrphyn_synth"/>
</dbReference>
<comment type="function">
    <text evidence="6 9">Catalyzes cyclization of the linear tetrapyrrole, hydroxymethylbilane, to the macrocyclic uroporphyrinogen III.</text>
</comment>
<evidence type="ECO:0000256" key="6">
    <source>
        <dbReference type="ARBA" id="ARBA00037589"/>
    </source>
</evidence>
<evidence type="ECO:0000256" key="1">
    <source>
        <dbReference type="ARBA" id="ARBA00004772"/>
    </source>
</evidence>
<dbReference type="GO" id="GO:0006782">
    <property type="term" value="P:protoporphyrinogen IX biosynthetic process"/>
    <property type="evidence" value="ECO:0007669"/>
    <property type="project" value="UniProtKB-UniRule"/>
</dbReference>
<dbReference type="InterPro" id="IPR036108">
    <property type="entry name" value="4pyrrol_syn_uPrphyn_synt_sf"/>
</dbReference>
<dbReference type="SUPFAM" id="SSF69618">
    <property type="entry name" value="HemD-like"/>
    <property type="match status" value="1"/>
</dbReference>
<feature type="domain" description="Tetrapyrrole biosynthesis uroporphyrinogen III synthase" evidence="10">
    <location>
        <begin position="39"/>
        <end position="272"/>
    </location>
</feature>
<comment type="similarity">
    <text evidence="2 9">Belongs to the uroporphyrinogen-III synthase family.</text>
</comment>
<keyword evidence="5 9" id="KW-0627">Porphyrin biosynthesis</keyword>
<dbReference type="Proteomes" id="UP000254266">
    <property type="component" value="Unassembled WGS sequence"/>
</dbReference>
<evidence type="ECO:0000256" key="8">
    <source>
        <dbReference type="ARBA" id="ARBA00048617"/>
    </source>
</evidence>
<keyword evidence="12" id="KW-1185">Reference proteome</keyword>
<dbReference type="AlphaFoldDB" id="A0A370DEZ6"/>
<reference evidence="11 12" key="1">
    <citation type="journal article" date="2018" name="ISME J.">
        <title>Endosymbiont genomes yield clues of tubeworm success.</title>
        <authorList>
            <person name="Li Y."/>
            <person name="Liles M.R."/>
            <person name="Halanych K.M."/>
        </authorList>
    </citation>
    <scope>NUCLEOTIDE SEQUENCE [LARGE SCALE GENOMIC DNA]</scope>
    <source>
        <strain evidence="11">A1464</strain>
    </source>
</reference>
<comment type="caution">
    <text evidence="11">The sequence shown here is derived from an EMBL/GenBank/DDBJ whole genome shotgun (WGS) entry which is preliminary data.</text>
</comment>
<dbReference type="PANTHER" id="PTHR38042:SF1">
    <property type="entry name" value="UROPORPHYRINOGEN-III SYNTHASE, CHLOROPLASTIC"/>
    <property type="match status" value="1"/>
</dbReference>
<dbReference type="Pfam" id="PF02602">
    <property type="entry name" value="HEM4"/>
    <property type="match status" value="1"/>
</dbReference>
<evidence type="ECO:0000256" key="5">
    <source>
        <dbReference type="ARBA" id="ARBA00023244"/>
    </source>
</evidence>
<dbReference type="GO" id="GO:0006780">
    <property type="term" value="P:uroporphyrinogen III biosynthetic process"/>
    <property type="evidence" value="ECO:0007669"/>
    <property type="project" value="UniProtKB-UniRule"/>
</dbReference>
<dbReference type="GO" id="GO:0004852">
    <property type="term" value="F:uroporphyrinogen-III synthase activity"/>
    <property type="evidence" value="ECO:0007669"/>
    <property type="project" value="UniProtKB-UniRule"/>
</dbReference>
<dbReference type="EMBL" id="QFXC01000011">
    <property type="protein sequence ID" value="RDH82746.1"/>
    <property type="molecule type" value="Genomic_DNA"/>
</dbReference>
<evidence type="ECO:0000256" key="9">
    <source>
        <dbReference type="RuleBase" id="RU366031"/>
    </source>
</evidence>
<dbReference type="UniPathway" id="UPA00251">
    <property type="reaction ID" value="UER00320"/>
</dbReference>
<organism evidence="11 12">
    <name type="scientific">endosymbiont of Galathealinum brachiosum</name>
    <dbReference type="NCBI Taxonomy" id="2200906"/>
    <lineage>
        <taxon>Bacteria</taxon>
        <taxon>Pseudomonadati</taxon>
        <taxon>Pseudomonadota</taxon>
        <taxon>Gammaproteobacteria</taxon>
        <taxon>sulfur-oxidizing symbionts</taxon>
    </lineage>
</organism>
<evidence type="ECO:0000256" key="3">
    <source>
        <dbReference type="ARBA" id="ARBA00013109"/>
    </source>
</evidence>
<evidence type="ECO:0000313" key="12">
    <source>
        <dbReference type="Proteomes" id="UP000254266"/>
    </source>
</evidence>
<name>A0A370DEZ6_9GAMM</name>
<evidence type="ECO:0000256" key="7">
    <source>
        <dbReference type="ARBA" id="ARBA00040167"/>
    </source>
</evidence>
<proteinExistence type="inferred from homology"/>
<dbReference type="InterPro" id="IPR039793">
    <property type="entry name" value="UROS/Hem4"/>
</dbReference>
<accession>A0A370DEZ6</accession>
<sequence length="280" mass="30950">MIDLFISLLSTELFVIRSVMSESNKIVLVTRPQQQAAEFIGLLKDKGINSLPFPSIEIQAVELNQSLKKILDTLNRFDLIFFISVNAVRYAEKALLQAGIEPDSITAKIATIGKATFAVAKSSGFNVTLSPDNGFNSDSLLALNELQAEYISNTQCLIFRGAGGLDYLSNELQKRGAQVQYAEVYKRTKPLEDKGISRLQLSEDWSGQRISVITVTSNESLQNLYDMLERPGKDEILKTPLVVASSRGFELAKSLGFKTIQLASSAMNHHMLEAVEKTLK</sequence>
<protein>
    <recommendedName>
        <fullName evidence="7 9">Uroporphyrinogen-III synthase</fullName>
        <ecNumber evidence="3 9">4.2.1.75</ecNumber>
    </recommendedName>
</protein>
<dbReference type="CDD" id="cd06578">
    <property type="entry name" value="HemD"/>
    <property type="match status" value="1"/>
</dbReference>
<evidence type="ECO:0000256" key="2">
    <source>
        <dbReference type="ARBA" id="ARBA00008133"/>
    </source>
</evidence>
<gene>
    <name evidence="11" type="ORF">DIZ80_10735</name>
</gene>
<evidence type="ECO:0000259" key="10">
    <source>
        <dbReference type="Pfam" id="PF02602"/>
    </source>
</evidence>
<evidence type="ECO:0000256" key="4">
    <source>
        <dbReference type="ARBA" id="ARBA00023239"/>
    </source>
</evidence>
<dbReference type="EC" id="4.2.1.75" evidence="3 9"/>
<dbReference type="PANTHER" id="PTHR38042">
    <property type="entry name" value="UROPORPHYRINOGEN-III SYNTHASE, CHLOROPLASTIC"/>
    <property type="match status" value="1"/>
</dbReference>
<comment type="pathway">
    <text evidence="1 9">Porphyrin-containing compound metabolism; protoporphyrin-IX biosynthesis; coproporphyrinogen-III from 5-aminolevulinate: step 3/4.</text>
</comment>